<evidence type="ECO:0000313" key="3">
    <source>
        <dbReference type="Proteomes" id="UP000193675"/>
    </source>
</evidence>
<protein>
    <submittedName>
        <fullName evidence="2">Uncharacterized protein</fullName>
    </submittedName>
</protein>
<evidence type="ECO:0000256" key="1">
    <source>
        <dbReference type="SAM" id="Phobius"/>
    </source>
</evidence>
<dbReference type="EMBL" id="NBWC01000002">
    <property type="protein sequence ID" value="ORL67914.1"/>
    <property type="molecule type" value="Genomic_DNA"/>
</dbReference>
<keyword evidence="1" id="KW-0472">Membrane</keyword>
<sequence length="124" mass="14197">MTDVYVAVLGVFLFSTPVMIFAVWIFVAYKYVDRIEGLLSNSRMVMGNREVFSQSGVLGRIMRVGAVSAMLTATKMCVRKGMLDAEDVRKVPLRLKRFLVALWLAHLSVLLILVTFCVWMIYWR</sequence>
<feature type="transmembrane region" description="Helical" evidence="1">
    <location>
        <begin position="98"/>
        <end position="122"/>
    </location>
</feature>
<dbReference type="Proteomes" id="UP000193675">
    <property type="component" value="Unassembled WGS sequence"/>
</dbReference>
<organism evidence="2 3">
    <name type="scientific">Pseudomonas putida</name>
    <name type="common">Arthrobacter siderocapsulatus</name>
    <dbReference type="NCBI Taxonomy" id="303"/>
    <lineage>
        <taxon>Bacteria</taxon>
        <taxon>Pseudomonadati</taxon>
        <taxon>Pseudomonadota</taxon>
        <taxon>Gammaproteobacteria</taxon>
        <taxon>Pseudomonadales</taxon>
        <taxon>Pseudomonadaceae</taxon>
        <taxon>Pseudomonas</taxon>
    </lineage>
</organism>
<keyword evidence="1" id="KW-0812">Transmembrane</keyword>
<name>A0A1X1A7N3_PSEPU</name>
<proteinExistence type="predicted"/>
<keyword evidence="1" id="KW-1133">Transmembrane helix</keyword>
<accession>A0A1X1A7N3</accession>
<feature type="transmembrane region" description="Helical" evidence="1">
    <location>
        <begin position="6"/>
        <end position="29"/>
    </location>
</feature>
<reference evidence="2 3" key="1">
    <citation type="submission" date="2017-04" db="EMBL/GenBank/DDBJ databases">
        <title>Presence of VIM-2 positive Pseudomonas species in chickens and their surrounding environment.</title>
        <authorList>
            <person name="Zhang R."/>
        </authorList>
    </citation>
    <scope>NUCLEOTIDE SEQUENCE [LARGE SCALE GENOMIC DNA]</scope>
    <source>
        <strain evidence="2 3">DZ-C18</strain>
    </source>
</reference>
<dbReference type="AlphaFoldDB" id="A0A1X1A7N3"/>
<dbReference type="OrthoDB" id="6898743at2"/>
<gene>
    <name evidence="2" type="ORF">B7H17_02305</name>
</gene>
<evidence type="ECO:0000313" key="2">
    <source>
        <dbReference type="EMBL" id="ORL67914.1"/>
    </source>
</evidence>
<comment type="caution">
    <text evidence="2">The sequence shown here is derived from an EMBL/GenBank/DDBJ whole genome shotgun (WGS) entry which is preliminary data.</text>
</comment>